<dbReference type="PANTHER" id="PTHR46670">
    <property type="entry name" value="ENDO/EXONUCLEASE/PHOSPHATASE DOMAIN-CONTAINING PROTEIN"/>
    <property type="match status" value="1"/>
</dbReference>
<sequence length="105" mass="11810">MMQHVKEPIHVRGHTLDVVITRDTVDTVSNVVVTDPGLSVDSGNISKDHYAVIFNARASKPAPVSKTVTFRKLREINIETFKQDITESEIQFENIHDPETLVKTL</sequence>
<reference evidence="1" key="1">
    <citation type="journal article" date="2019" name="bioRxiv">
        <title>The Genome of the Zebra Mussel, Dreissena polymorpha: A Resource for Invasive Species Research.</title>
        <authorList>
            <person name="McCartney M.A."/>
            <person name="Auch B."/>
            <person name="Kono T."/>
            <person name="Mallez S."/>
            <person name="Zhang Y."/>
            <person name="Obille A."/>
            <person name="Becker A."/>
            <person name="Abrahante J.E."/>
            <person name="Garbe J."/>
            <person name="Badalamenti J.P."/>
            <person name="Herman A."/>
            <person name="Mangelson H."/>
            <person name="Liachko I."/>
            <person name="Sullivan S."/>
            <person name="Sone E.D."/>
            <person name="Koren S."/>
            <person name="Silverstein K.A.T."/>
            <person name="Beckman K.B."/>
            <person name="Gohl D.M."/>
        </authorList>
    </citation>
    <scope>NUCLEOTIDE SEQUENCE</scope>
    <source>
        <strain evidence="1">Duluth1</strain>
        <tissue evidence="1">Whole animal</tissue>
    </source>
</reference>
<comment type="caution">
    <text evidence="1">The sequence shown here is derived from an EMBL/GenBank/DDBJ whole genome shotgun (WGS) entry which is preliminary data.</text>
</comment>
<organism evidence="1 2">
    <name type="scientific">Dreissena polymorpha</name>
    <name type="common">Zebra mussel</name>
    <name type="synonym">Mytilus polymorpha</name>
    <dbReference type="NCBI Taxonomy" id="45954"/>
    <lineage>
        <taxon>Eukaryota</taxon>
        <taxon>Metazoa</taxon>
        <taxon>Spiralia</taxon>
        <taxon>Lophotrochozoa</taxon>
        <taxon>Mollusca</taxon>
        <taxon>Bivalvia</taxon>
        <taxon>Autobranchia</taxon>
        <taxon>Heteroconchia</taxon>
        <taxon>Euheterodonta</taxon>
        <taxon>Imparidentia</taxon>
        <taxon>Neoheterodontei</taxon>
        <taxon>Myida</taxon>
        <taxon>Dreissenoidea</taxon>
        <taxon>Dreissenidae</taxon>
        <taxon>Dreissena</taxon>
    </lineage>
</organism>
<protein>
    <submittedName>
        <fullName evidence="1">Uncharacterized protein</fullName>
    </submittedName>
</protein>
<proteinExistence type="predicted"/>
<keyword evidence="2" id="KW-1185">Reference proteome</keyword>
<accession>A0A9D4LMK3</accession>
<reference evidence="1" key="2">
    <citation type="submission" date="2020-11" db="EMBL/GenBank/DDBJ databases">
        <authorList>
            <person name="McCartney M.A."/>
            <person name="Auch B."/>
            <person name="Kono T."/>
            <person name="Mallez S."/>
            <person name="Becker A."/>
            <person name="Gohl D.M."/>
            <person name="Silverstein K.A.T."/>
            <person name="Koren S."/>
            <person name="Bechman K.B."/>
            <person name="Herman A."/>
            <person name="Abrahante J.E."/>
            <person name="Garbe J."/>
        </authorList>
    </citation>
    <scope>NUCLEOTIDE SEQUENCE</scope>
    <source>
        <strain evidence="1">Duluth1</strain>
        <tissue evidence="1">Whole animal</tissue>
    </source>
</reference>
<dbReference type="AlphaFoldDB" id="A0A9D4LMK3"/>
<evidence type="ECO:0000313" key="2">
    <source>
        <dbReference type="Proteomes" id="UP000828390"/>
    </source>
</evidence>
<evidence type="ECO:0000313" key="1">
    <source>
        <dbReference type="EMBL" id="KAH3859436.1"/>
    </source>
</evidence>
<dbReference type="PANTHER" id="PTHR46670:SF3">
    <property type="entry name" value="ENDONUCLEASE_EXONUCLEASE_PHOSPHATASE DOMAIN-CONTAINING PROTEIN"/>
    <property type="match status" value="1"/>
</dbReference>
<dbReference type="Proteomes" id="UP000828390">
    <property type="component" value="Unassembled WGS sequence"/>
</dbReference>
<gene>
    <name evidence="1" type="ORF">DPMN_102250</name>
</gene>
<dbReference type="EMBL" id="JAIWYP010000003">
    <property type="protein sequence ID" value="KAH3859436.1"/>
    <property type="molecule type" value="Genomic_DNA"/>
</dbReference>
<name>A0A9D4LMK3_DREPO</name>